<proteinExistence type="predicted"/>
<organism evidence="2 3">
    <name type="scientific">Acanthamoeba polyphaga mimivirus Kroon</name>
    <dbReference type="NCBI Taxonomy" id="3069720"/>
    <lineage>
        <taxon>Viruses</taxon>
        <taxon>Varidnaviria</taxon>
        <taxon>Bamfordvirae</taxon>
        <taxon>Nucleocytoviricota</taxon>
        <taxon>Megaviricetes</taxon>
        <taxon>Imitervirales</taxon>
        <taxon>Mimiviridae</taxon>
        <taxon>Megamimivirinae</taxon>
        <taxon>Mimivirus</taxon>
        <taxon>Mimivirus lagoaense</taxon>
    </lineage>
</organism>
<keyword evidence="3" id="KW-1185">Reference proteome</keyword>
<dbReference type="KEGG" id="vg:80513800"/>
<evidence type="ECO:0000256" key="1">
    <source>
        <dbReference type="SAM" id="Coils"/>
    </source>
</evidence>
<sequence>MENVEEKCQSEIINKDNNDEKQYEPEIIEFTVNGFNYVVKFSKTCVPSIHITCTHVEEFYSWSFTTDKNIDNQISTNTLENVAKQDIKIHPKMLFDMFCSFKNNNLEKMFELVFPKDFKTHETNLNIYIFTTIAYSKYVDHKYIPLTQVEINEYDRFLLKSSKANKLFVEQIKKELNDMREINEALKNEIDNTKNIFNESIKNLIENFECEYSKDKTLKSIKTEEENFEDFEKLMKKFLANPKCMKYIIDAVSNSNVFAIKDEL</sequence>
<evidence type="ECO:0000313" key="3">
    <source>
        <dbReference type="Proteomes" id="UP000240461"/>
    </source>
</evidence>
<dbReference type="Proteomes" id="UP000240461">
    <property type="component" value="Segment"/>
</dbReference>
<accession>A0A0G2Y896</accession>
<keyword evidence="1" id="KW-0175">Coiled coil</keyword>
<feature type="coiled-coil region" evidence="1">
    <location>
        <begin position="169"/>
        <end position="241"/>
    </location>
</feature>
<reference evidence="2 3" key="1">
    <citation type="submission" date="2014-10" db="EMBL/GenBank/DDBJ databases">
        <title>Pan-genome analysis of Brazilian lineage A amoebal mimiviruses.</title>
        <authorList>
            <person name="Assis F.L."/>
            <person name="Abrahao J.S."/>
            <person name="Kroon E.G."/>
            <person name="Dornas F.P."/>
            <person name="Andrade K.R."/>
            <person name="Borato P.V.M."/>
            <person name="Pilotto M.R."/>
            <person name="Benamar S."/>
            <person name="LaScola B."/>
            <person name="Colson P."/>
        </authorList>
    </citation>
    <scope>NUCLEOTIDE SEQUENCE [LARGE SCALE GENOMIC DNA]</scope>
    <source>
        <strain evidence="2 3">Kroon</strain>
    </source>
</reference>
<evidence type="ECO:0000313" key="2">
    <source>
        <dbReference type="EMBL" id="AKI80002.1"/>
    </source>
</evidence>
<dbReference type="EMBL" id="KM982402">
    <property type="protein sequence ID" value="AKI80002.1"/>
    <property type="molecule type" value="Genomic_DNA"/>
</dbReference>
<name>A0A0G2Y896_9VIRU</name>
<protein>
    <submittedName>
        <fullName evidence="2">Uncharacterized protein</fullName>
    </submittedName>
</protein>